<evidence type="ECO:0000256" key="6">
    <source>
        <dbReference type="SAM" id="MobiDB-lite"/>
    </source>
</evidence>
<evidence type="ECO:0000256" key="1">
    <source>
        <dbReference type="ARBA" id="ARBA00004141"/>
    </source>
</evidence>
<dbReference type="Gramene" id="OIT08501">
    <property type="protein sequence ID" value="OIT08501"/>
    <property type="gene ID" value="A4A49_06196"/>
</dbReference>
<feature type="region of interest" description="Disordered" evidence="6">
    <location>
        <begin position="289"/>
        <end position="311"/>
    </location>
</feature>
<keyword evidence="3 7" id="KW-0812">Transmembrane</keyword>
<dbReference type="SMR" id="A0A1J6ITG9"/>
<dbReference type="Pfam" id="PF04819">
    <property type="entry name" value="DUF716"/>
    <property type="match status" value="1"/>
</dbReference>
<evidence type="ECO:0000256" key="4">
    <source>
        <dbReference type="ARBA" id="ARBA00022989"/>
    </source>
</evidence>
<evidence type="ECO:0000256" key="5">
    <source>
        <dbReference type="ARBA" id="ARBA00023136"/>
    </source>
</evidence>
<evidence type="ECO:0000313" key="9">
    <source>
        <dbReference type="Proteomes" id="UP000187609"/>
    </source>
</evidence>
<dbReference type="OMA" id="STDHTGV"/>
<dbReference type="Proteomes" id="UP000187609">
    <property type="component" value="Unassembled WGS sequence"/>
</dbReference>
<dbReference type="OrthoDB" id="551896at2759"/>
<feature type="transmembrane region" description="Helical" evidence="7">
    <location>
        <begin position="243"/>
        <end position="265"/>
    </location>
</feature>
<evidence type="ECO:0000256" key="2">
    <source>
        <dbReference type="ARBA" id="ARBA00006948"/>
    </source>
</evidence>
<feature type="transmembrane region" description="Helical" evidence="7">
    <location>
        <begin position="91"/>
        <end position="110"/>
    </location>
</feature>
<dbReference type="PANTHER" id="PTHR46285:SF5">
    <property type="entry name" value="TRANSMEMBRANE PROTEIN 45B-LIKE"/>
    <property type="match status" value="1"/>
</dbReference>
<dbReference type="PANTHER" id="PTHR46285">
    <property type="entry name" value="PROTEINASE INHIBITOR I4, SERPIN (DUF716)-RELATED"/>
    <property type="match status" value="1"/>
</dbReference>
<feature type="transmembrane region" description="Helical" evidence="7">
    <location>
        <begin position="154"/>
        <end position="175"/>
    </location>
</feature>
<feature type="transmembrane region" description="Helical" evidence="7">
    <location>
        <begin position="122"/>
        <end position="142"/>
    </location>
</feature>
<evidence type="ECO:0000313" key="8">
    <source>
        <dbReference type="EMBL" id="OIT08501.1"/>
    </source>
</evidence>
<protein>
    <recommendedName>
        <fullName evidence="10">Transmembrane protein 45a</fullName>
    </recommendedName>
</protein>
<organism evidence="8 9">
    <name type="scientific">Nicotiana attenuata</name>
    <name type="common">Coyote tobacco</name>
    <dbReference type="NCBI Taxonomy" id="49451"/>
    <lineage>
        <taxon>Eukaryota</taxon>
        <taxon>Viridiplantae</taxon>
        <taxon>Streptophyta</taxon>
        <taxon>Embryophyta</taxon>
        <taxon>Tracheophyta</taxon>
        <taxon>Spermatophyta</taxon>
        <taxon>Magnoliopsida</taxon>
        <taxon>eudicotyledons</taxon>
        <taxon>Gunneridae</taxon>
        <taxon>Pentapetalae</taxon>
        <taxon>asterids</taxon>
        <taxon>lamiids</taxon>
        <taxon>Solanales</taxon>
        <taxon>Solanaceae</taxon>
        <taxon>Nicotianoideae</taxon>
        <taxon>Nicotianeae</taxon>
        <taxon>Nicotiana</taxon>
    </lineage>
</organism>
<keyword evidence="4 7" id="KW-1133">Transmembrane helix</keyword>
<feature type="transmembrane region" description="Helical" evidence="7">
    <location>
        <begin position="187"/>
        <end position="205"/>
    </location>
</feature>
<dbReference type="GO" id="GO:0016020">
    <property type="term" value="C:membrane"/>
    <property type="evidence" value="ECO:0007669"/>
    <property type="project" value="UniProtKB-SubCell"/>
</dbReference>
<sequence length="311" mass="35581">MGSLIGHVIPGFGFFLIGIWHLLNHIKLHALHPKSYTSLLWFPAPKSRYAELFFIMGGTLASISMELFIGPSKHQPLDSDGTIPSYHLHNFEHANISLTFFVYAVFSIIFDKINIPSTTAKYGLTQFLAIVAFGQELLLFHLHSTDHTGLEGQYHWLLQIVIFACLATTLLSIPFPKSFLNSFVRSYSIMFQGIWMMVIGIMLWTPDFIPKGCFLNYEDGHKVVRCHNNEALERAKSLVNIQFSWYLVGITVFTVSLYLVLVKIFQENVEYLSLINKFEDEDFEDVEAQKRKLGSQGEPKMFLEMGKQENN</sequence>
<reference evidence="8" key="1">
    <citation type="submission" date="2016-11" db="EMBL/GenBank/DDBJ databases">
        <title>The genome of Nicotiana attenuata.</title>
        <authorList>
            <person name="Xu S."/>
            <person name="Brockmoeller T."/>
            <person name="Gaquerel E."/>
            <person name="Navarro A."/>
            <person name="Kuhl H."/>
            <person name="Gase K."/>
            <person name="Ling Z."/>
            <person name="Zhou W."/>
            <person name="Kreitzer C."/>
            <person name="Stanke M."/>
            <person name="Tang H."/>
            <person name="Lyons E."/>
            <person name="Pandey P."/>
            <person name="Pandey S.P."/>
            <person name="Timmermann B."/>
            <person name="Baldwin I.T."/>
        </authorList>
    </citation>
    <scope>NUCLEOTIDE SEQUENCE [LARGE SCALE GENOMIC DNA]</scope>
    <source>
        <strain evidence="8">UT</strain>
    </source>
</reference>
<dbReference type="AlphaFoldDB" id="A0A1J6ITG9"/>
<evidence type="ECO:0000256" key="3">
    <source>
        <dbReference type="ARBA" id="ARBA00022692"/>
    </source>
</evidence>
<comment type="subcellular location">
    <subcellularLocation>
        <location evidence="1">Membrane</location>
        <topology evidence="1">Multi-pass membrane protein</topology>
    </subcellularLocation>
</comment>
<feature type="transmembrane region" description="Helical" evidence="7">
    <location>
        <begin position="12"/>
        <end position="31"/>
    </location>
</feature>
<dbReference type="KEGG" id="nau:109241646"/>
<comment type="similarity">
    <text evidence="2">Belongs to the TMEM45 family.</text>
</comment>
<dbReference type="EMBL" id="MJEQ01037183">
    <property type="protein sequence ID" value="OIT08501.1"/>
    <property type="molecule type" value="Genomic_DNA"/>
</dbReference>
<keyword evidence="5 7" id="KW-0472">Membrane</keyword>
<name>A0A1J6ITG9_NICAT</name>
<evidence type="ECO:0000256" key="7">
    <source>
        <dbReference type="SAM" id="Phobius"/>
    </source>
</evidence>
<comment type="caution">
    <text evidence="8">The sequence shown here is derived from an EMBL/GenBank/DDBJ whole genome shotgun (WGS) entry which is preliminary data.</text>
</comment>
<feature type="transmembrane region" description="Helical" evidence="7">
    <location>
        <begin position="52"/>
        <end position="71"/>
    </location>
</feature>
<proteinExistence type="inferred from homology"/>
<dbReference type="InterPro" id="IPR006904">
    <property type="entry name" value="DUF716"/>
</dbReference>
<gene>
    <name evidence="8" type="ORF">A4A49_06196</name>
</gene>
<evidence type="ECO:0008006" key="10">
    <source>
        <dbReference type="Google" id="ProtNLM"/>
    </source>
</evidence>
<keyword evidence="9" id="KW-1185">Reference proteome</keyword>
<accession>A0A1J6ITG9</accession>